<dbReference type="GO" id="GO:0046872">
    <property type="term" value="F:metal ion binding"/>
    <property type="evidence" value="ECO:0007669"/>
    <property type="project" value="UniProtKB-KW"/>
</dbReference>
<dbReference type="InterPro" id="IPR045605">
    <property type="entry name" value="KshA-like_C"/>
</dbReference>
<name>A0A1H2I3H0_9GAMM</name>
<keyword evidence="6" id="KW-0411">Iron-sulfur</keyword>
<keyword evidence="5" id="KW-0408">Iron</keyword>
<dbReference type="Proteomes" id="UP000243063">
    <property type="component" value="Chromosome I"/>
</dbReference>
<dbReference type="InterPro" id="IPR036922">
    <property type="entry name" value="Rieske_2Fe-2S_sf"/>
</dbReference>
<organism evidence="8 9">
    <name type="scientific">Geopseudomonas guangdongensis</name>
    <dbReference type="NCBI Taxonomy" id="1245526"/>
    <lineage>
        <taxon>Bacteria</taxon>
        <taxon>Pseudomonadati</taxon>
        <taxon>Pseudomonadota</taxon>
        <taxon>Gammaproteobacteria</taxon>
        <taxon>Pseudomonadales</taxon>
        <taxon>Pseudomonadaceae</taxon>
        <taxon>Geopseudomonas</taxon>
    </lineage>
</organism>
<keyword evidence="9" id="KW-1185">Reference proteome</keyword>
<dbReference type="PANTHER" id="PTHR21266:SF60">
    <property type="entry name" value="3-KETOSTEROID-9-ALPHA-MONOOXYGENASE, OXYGENASE COMPONENT"/>
    <property type="match status" value="1"/>
</dbReference>
<evidence type="ECO:0000256" key="3">
    <source>
        <dbReference type="ARBA" id="ARBA00022723"/>
    </source>
</evidence>
<dbReference type="Pfam" id="PF19298">
    <property type="entry name" value="KshA_C"/>
    <property type="match status" value="1"/>
</dbReference>
<keyword evidence="3" id="KW-0479">Metal-binding</keyword>
<dbReference type="PROSITE" id="PS51296">
    <property type="entry name" value="RIESKE"/>
    <property type="match status" value="1"/>
</dbReference>
<dbReference type="Gene3D" id="2.102.10.10">
    <property type="entry name" value="Rieske [2Fe-2S] iron-sulphur domain"/>
    <property type="match status" value="1"/>
</dbReference>
<dbReference type="STRING" id="1245526.SAMN05216580_2682"/>
<evidence type="ECO:0000256" key="6">
    <source>
        <dbReference type="ARBA" id="ARBA00023014"/>
    </source>
</evidence>
<keyword evidence="2" id="KW-0001">2Fe-2S</keyword>
<sequence>MSPRRPSVKIVGRCRVARLDDSHPVSRLRVLNGDILMTFPADNHNSNNALPARYARGWHCLGIADDFRDGKLHTLNVFGSRLLAFADDTGKISVLDAHCPHMGADLSQGTLEGNRVVCPFHHWKFEGSGRCVEIPYCERIPPKAKTRAWLTCEENRLLFVWNNPEGKAPAAGVVIPHLPEMDSADWSHDWHLDTLIIETNPRELVDNLVDAQHFGPVHGTPTKYFANVFAGHVAEQIFHGDSERLGGDLVAESAYFGPATHFTRMRAQFEGLEVHSILLNCHVPITPNSFELRFGCLVKKIPGWSEEQNEALAKEYVQQNRNSFYQDVDIWKHKVRINNPVLAEGDGPVYQLREWYQQFFMDEAEVPAAMFERREIVTVG</sequence>
<dbReference type="Gene3D" id="3.90.380.10">
    <property type="entry name" value="Naphthalene 1,2-dioxygenase Alpha Subunit, Chain A, domain 1"/>
    <property type="match status" value="1"/>
</dbReference>
<dbReference type="EMBL" id="LT629780">
    <property type="protein sequence ID" value="SDU38505.1"/>
    <property type="molecule type" value="Genomic_DNA"/>
</dbReference>
<dbReference type="GO" id="GO:0051537">
    <property type="term" value="F:2 iron, 2 sulfur cluster binding"/>
    <property type="evidence" value="ECO:0007669"/>
    <property type="project" value="UniProtKB-KW"/>
</dbReference>
<evidence type="ECO:0000313" key="9">
    <source>
        <dbReference type="Proteomes" id="UP000243063"/>
    </source>
</evidence>
<evidence type="ECO:0000256" key="1">
    <source>
        <dbReference type="ARBA" id="ARBA00001962"/>
    </source>
</evidence>
<evidence type="ECO:0000256" key="4">
    <source>
        <dbReference type="ARBA" id="ARBA00023002"/>
    </source>
</evidence>
<dbReference type="Pfam" id="PF00355">
    <property type="entry name" value="Rieske"/>
    <property type="match status" value="1"/>
</dbReference>
<evidence type="ECO:0000256" key="5">
    <source>
        <dbReference type="ARBA" id="ARBA00023004"/>
    </source>
</evidence>
<evidence type="ECO:0000313" key="8">
    <source>
        <dbReference type="EMBL" id="SDU38505.1"/>
    </source>
</evidence>
<feature type="domain" description="Rieske" evidence="7">
    <location>
        <begin position="58"/>
        <end position="160"/>
    </location>
</feature>
<accession>A0A1H2I3H0</accession>
<dbReference type="SUPFAM" id="SSF55961">
    <property type="entry name" value="Bet v1-like"/>
    <property type="match status" value="1"/>
</dbReference>
<dbReference type="GO" id="GO:0004497">
    <property type="term" value="F:monooxygenase activity"/>
    <property type="evidence" value="ECO:0007669"/>
    <property type="project" value="UniProtKB-KW"/>
</dbReference>
<proteinExistence type="predicted"/>
<evidence type="ECO:0000259" key="7">
    <source>
        <dbReference type="PROSITE" id="PS51296"/>
    </source>
</evidence>
<protein>
    <submittedName>
        <fullName evidence="8">3-ketosteroid 9alpha-monooxygenase subunit A</fullName>
    </submittedName>
</protein>
<keyword evidence="8" id="KW-0503">Monooxygenase</keyword>
<dbReference type="InterPro" id="IPR017941">
    <property type="entry name" value="Rieske_2Fe-2S"/>
</dbReference>
<dbReference type="SUPFAM" id="SSF50022">
    <property type="entry name" value="ISP domain"/>
    <property type="match status" value="1"/>
</dbReference>
<dbReference type="AlphaFoldDB" id="A0A1H2I3H0"/>
<gene>
    <name evidence="8" type="ORF">SAMN05216580_2682</name>
</gene>
<evidence type="ECO:0000256" key="2">
    <source>
        <dbReference type="ARBA" id="ARBA00022714"/>
    </source>
</evidence>
<dbReference type="PANTHER" id="PTHR21266">
    <property type="entry name" value="IRON-SULFUR DOMAIN CONTAINING PROTEIN"/>
    <property type="match status" value="1"/>
</dbReference>
<keyword evidence="4" id="KW-0560">Oxidoreductase</keyword>
<dbReference type="InterPro" id="IPR050584">
    <property type="entry name" value="Cholesterol_7-desaturase"/>
</dbReference>
<reference evidence="9" key="1">
    <citation type="submission" date="2016-10" db="EMBL/GenBank/DDBJ databases">
        <authorList>
            <person name="Varghese N."/>
            <person name="Submissions S."/>
        </authorList>
    </citation>
    <scope>NUCLEOTIDE SEQUENCE [LARGE SCALE GENOMIC DNA]</scope>
    <source>
        <strain evidence="9">CCTCC 2012022</strain>
    </source>
</reference>
<dbReference type="GO" id="GO:0008203">
    <property type="term" value="P:cholesterol metabolic process"/>
    <property type="evidence" value="ECO:0007669"/>
    <property type="project" value="InterPro"/>
</dbReference>
<comment type="cofactor">
    <cofactor evidence="1">
        <name>Fe cation</name>
        <dbReference type="ChEBI" id="CHEBI:24875"/>
    </cofactor>
</comment>